<dbReference type="AlphaFoldDB" id="A0A0M8ZV61"/>
<proteinExistence type="predicted"/>
<evidence type="ECO:0000313" key="3">
    <source>
        <dbReference type="Proteomes" id="UP000053105"/>
    </source>
</evidence>
<evidence type="ECO:0000313" key="2">
    <source>
        <dbReference type="EMBL" id="KOX70189.1"/>
    </source>
</evidence>
<gene>
    <name evidence="2" type="ORF">WN51_05625</name>
</gene>
<sequence>MDDVCVSSLILHTTNILMEKVQLSSHRGYSFTNRLLPTPMPYTTCIYVSHICTTDYTTFLSHKLLTSDVSNYCKFLRLKYHFETSQPQLINTGKCPITTHNHAQKTLQNSSTMFCLKGRNSGDTKLKEMLKKDDFGWWLNNEDNPKSPRTARSKDRQSVGSTESMFSCVDSDDSDSYFLAQEFKQECNDNCEKIELMSLINEDLDINLIEQDAIRNDTDHFAPFQTEDGIRCSTDLKLKSQESHGMCYTPERLVRSQKYRILTPSPRYLSISQVRDMAENPWKTSLCRRGLSYLIDSDQDGAMQLKAFMNPNPKEIVVPTINLHRWRKYERVYNISNGTIGDKNETKKEDVSNDSEGLNMSDCSFKKRSIYERLNDTWESYDKLRTRNSFSACSETSPFQGTSDIQSNDGTSNTHTLNIQSTSLCLSDELATTNYKIDAAQEKCSTTNEVVPVFEALDTNPEKAAILLEEDRFYDSISTHDQLTRLALAIETDENMSTVLEKGALVHLQNKIKKLQDSNKDIYRDISDLRRSFQCDEEKMADILLNTSKLRQEVHDLRYLDDLLNLLRGELGRISKRKWPFVVRSTNDHSEEMNLIV</sequence>
<accession>A0A0M8ZV61</accession>
<reference evidence="2 3" key="1">
    <citation type="submission" date="2015-07" db="EMBL/GenBank/DDBJ databases">
        <title>The genome of Melipona quadrifasciata.</title>
        <authorList>
            <person name="Pan H."/>
            <person name="Kapheim K."/>
        </authorList>
    </citation>
    <scope>NUCLEOTIDE SEQUENCE [LARGE SCALE GENOMIC DNA]</scope>
    <source>
        <strain evidence="2">0111107301</strain>
        <tissue evidence="2">Whole body</tissue>
    </source>
</reference>
<dbReference type="OrthoDB" id="7741006at2759"/>
<feature type="coiled-coil region" evidence="1">
    <location>
        <begin position="505"/>
        <end position="532"/>
    </location>
</feature>
<dbReference type="EMBL" id="KQ435875">
    <property type="protein sequence ID" value="KOX70189.1"/>
    <property type="molecule type" value="Genomic_DNA"/>
</dbReference>
<protein>
    <submittedName>
        <fullName evidence="2">Uncharacterized protein</fullName>
    </submittedName>
</protein>
<organism evidence="2 3">
    <name type="scientific">Melipona quadrifasciata</name>
    <dbReference type="NCBI Taxonomy" id="166423"/>
    <lineage>
        <taxon>Eukaryota</taxon>
        <taxon>Metazoa</taxon>
        <taxon>Ecdysozoa</taxon>
        <taxon>Arthropoda</taxon>
        <taxon>Hexapoda</taxon>
        <taxon>Insecta</taxon>
        <taxon>Pterygota</taxon>
        <taxon>Neoptera</taxon>
        <taxon>Endopterygota</taxon>
        <taxon>Hymenoptera</taxon>
        <taxon>Apocrita</taxon>
        <taxon>Aculeata</taxon>
        <taxon>Apoidea</taxon>
        <taxon>Anthophila</taxon>
        <taxon>Apidae</taxon>
        <taxon>Melipona</taxon>
    </lineage>
</organism>
<dbReference type="Proteomes" id="UP000053105">
    <property type="component" value="Unassembled WGS sequence"/>
</dbReference>
<name>A0A0M8ZV61_9HYME</name>
<evidence type="ECO:0000256" key="1">
    <source>
        <dbReference type="SAM" id="Coils"/>
    </source>
</evidence>
<keyword evidence="1" id="KW-0175">Coiled coil</keyword>
<keyword evidence="3" id="KW-1185">Reference proteome</keyword>